<dbReference type="OrthoDB" id="5516926at2"/>
<feature type="region of interest" description="Disordered" evidence="1">
    <location>
        <begin position="119"/>
        <end position="141"/>
    </location>
</feature>
<name>A0A562V0R7_9ACTN</name>
<dbReference type="PANTHER" id="PTHR36456:SF1">
    <property type="entry name" value="UPF0232 PROTEIN SCO3875"/>
    <property type="match status" value="1"/>
</dbReference>
<dbReference type="Pfam" id="PF05258">
    <property type="entry name" value="DciA"/>
    <property type="match status" value="1"/>
</dbReference>
<dbReference type="InterPro" id="IPR007922">
    <property type="entry name" value="DciA-like"/>
</dbReference>
<dbReference type="Proteomes" id="UP000321617">
    <property type="component" value="Unassembled WGS sequence"/>
</dbReference>
<proteinExistence type="predicted"/>
<dbReference type="PANTHER" id="PTHR36456">
    <property type="entry name" value="UPF0232 PROTEIN SCO3875"/>
    <property type="match status" value="1"/>
</dbReference>
<evidence type="ECO:0000313" key="3">
    <source>
        <dbReference type="Proteomes" id="UP000321617"/>
    </source>
</evidence>
<feature type="region of interest" description="Disordered" evidence="1">
    <location>
        <begin position="1"/>
        <end position="30"/>
    </location>
</feature>
<reference evidence="2 3" key="1">
    <citation type="journal article" date="2013" name="Stand. Genomic Sci.">
        <title>Genomic Encyclopedia of Type Strains, Phase I: The one thousand microbial genomes (KMG-I) project.</title>
        <authorList>
            <person name="Kyrpides N.C."/>
            <person name="Woyke T."/>
            <person name="Eisen J.A."/>
            <person name="Garrity G."/>
            <person name="Lilburn T.G."/>
            <person name="Beck B.J."/>
            <person name="Whitman W.B."/>
            <person name="Hugenholtz P."/>
            <person name="Klenk H.P."/>
        </authorList>
    </citation>
    <scope>NUCLEOTIDE SEQUENCE [LARGE SCALE GENOMIC DNA]</scope>
    <source>
        <strain evidence="2 3">DSM 45044</strain>
    </source>
</reference>
<comment type="caution">
    <text evidence="2">The sequence shown here is derived from an EMBL/GenBank/DDBJ whole genome shotgun (WGS) entry which is preliminary data.</text>
</comment>
<evidence type="ECO:0000256" key="1">
    <source>
        <dbReference type="SAM" id="MobiDB-lite"/>
    </source>
</evidence>
<keyword evidence="3" id="KW-1185">Reference proteome</keyword>
<dbReference type="AlphaFoldDB" id="A0A562V0R7"/>
<dbReference type="EMBL" id="VLLL01000006">
    <property type="protein sequence ID" value="TWJ11506.1"/>
    <property type="molecule type" value="Genomic_DNA"/>
</dbReference>
<protein>
    <submittedName>
        <fullName evidence="2">Putative nucleic acid-binding Zn ribbon protein</fullName>
    </submittedName>
</protein>
<accession>A0A562V0R7</accession>
<dbReference type="RefSeq" id="WP_147137686.1">
    <property type="nucleotide sequence ID" value="NZ_BAABIJ010000002.1"/>
</dbReference>
<evidence type="ECO:0000313" key="2">
    <source>
        <dbReference type="EMBL" id="TWJ11506.1"/>
    </source>
</evidence>
<organism evidence="2 3">
    <name type="scientific">Stackebrandtia albiflava</name>
    <dbReference type="NCBI Taxonomy" id="406432"/>
    <lineage>
        <taxon>Bacteria</taxon>
        <taxon>Bacillati</taxon>
        <taxon>Actinomycetota</taxon>
        <taxon>Actinomycetes</taxon>
        <taxon>Glycomycetales</taxon>
        <taxon>Glycomycetaceae</taxon>
        <taxon>Stackebrandtia</taxon>
    </lineage>
</organism>
<sequence>MSYESSRRPRRRRRGGWSGPGPDDRDPQLLGDVLGKLVKDRGWRRPAAHAGLFARWPELVGQEVAAHCRPVACQDGELIVEAESSAWATQLRLFKAQMLARLAGEVGPGVVDRIRVQGPSQPSYVSGPRRVRFGGSRDDWR</sequence>
<gene>
    <name evidence="2" type="ORF">LX16_2229</name>
</gene>